<reference evidence="1 2" key="1">
    <citation type="submission" date="2016-10" db="EMBL/GenBank/DDBJ databases">
        <authorList>
            <person name="de Groot N.N."/>
        </authorList>
    </citation>
    <scope>NUCLEOTIDE SEQUENCE [LARGE SCALE GENOMIC DNA]</scope>
    <source>
        <strain evidence="1 2">CGMCC 4.6858</strain>
    </source>
</reference>
<dbReference type="GO" id="GO:0008270">
    <property type="term" value="F:zinc ion binding"/>
    <property type="evidence" value="ECO:0007669"/>
    <property type="project" value="InterPro"/>
</dbReference>
<evidence type="ECO:0000313" key="2">
    <source>
        <dbReference type="Proteomes" id="UP000199034"/>
    </source>
</evidence>
<dbReference type="PANTHER" id="PTHR38133">
    <property type="entry name" value="SLR1429 PROTEIN"/>
    <property type="match status" value="1"/>
</dbReference>
<dbReference type="RefSeq" id="WP_244509271.1">
    <property type="nucleotide sequence ID" value="NZ_FMZM01000002.1"/>
</dbReference>
<dbReference type="EMBL" id="FMZM01000002">
    <property type="protein sequence ID" value="SDC49401.1"/>
    <property type="molecule type" value="Genomic_DNA"/>
</dbReference>
<accession>A0A1G6M1T0</accession>
<gene>
    <name evidence="1" type="ORF">SAMN05421872_102425</name>
</gene>
<evidence type="ECO:0000313" key="1">
    <source>
        <dbReference type="EMBL" id="SDC49401.1"/>
    </source>
</evidence>
<sequence length="223" mass="23991">MSRVVHPRFAVRRGAARATTWWGKAWVRAVEEAAYAQEDLAGARRLARSGRVGQVTVEEGGYYAAVEDEDGVFTVAGVLPVLDADGRTALVEVVAAEAGRIAALMSGELPHLLVEHADEAGVELLPYGGELGSACTCDAWADPCRHALAVLYQLAWLVEADPFVLLHLRGLARDDLLARLHEREQAAPAAQDADLESALDAALRAARLLELMADPDSRLDHLL</sequence>
<keyword evidence="2" id="KW-1185">Reference proteome</keyword>
<proteinExistence type="predicted"/>
<dbReference type="Pfam" id="PF04434">
    <property type="entry name" value="SWIM"/>
    <property type="match status" value="1"/>
</dbReference>
<organism evidence="1 2">
    <name type="scientific">Nocardioides lianchengensis</name>
    <dbReference type="NCBI Taxonomy" id="1045774"/>
    <lineage>
        <taxon>Bacteria</taxon>
        <taxon>Bacillati</taxon>
        <taxon>Actinomycetota</taxon>
        <taxon>Actinomycetes</taxon>
        <taxon>Propionibacteriales</taxon>
        <taxon>Nocardioidaceae</taxon>
        <taxon>Nocardioides</taxon>
    </lineage>
</organism>
<dbReference type="STRING" id="1045774.SAMN05421872_102425"/>
<dbReference type="Proteomes" id="UP000199034">
    <property type="component" value="Unassembled WGS sequence"/>
</dbReference>
<name>A0A1G6M1T0_9ACTN</name>
<dbReference type="PROSITE" id="PS50966">
    <property type="entry name" value="ZF_SWIM"/>
    <property type="match status" value="1"/>
</dbReference>
<dbReference type="AlphaFoldDB" id="A0A1G6M1T0"/>
<dbReference type="InterPro" id="IPR007527">
    <property type="entry name" value="Znf_SWIM"/>
</dbReference>
<dbReference type="PANTHER" id="PTHR38133:SF1">
    <property type="entry name" value="SLR1429 PROTEIN"/>
    <property type="match status" value="1"/>
</dbReference>
<protein>
    <submittedName>
        <fullName evidence="1">Uncharacterized conserved protein, contains Zn finger domain</fullName>
    </submittedName>
</protein>